<dbReference type="GO" id="GO:0005634">
    <property type="term" value="C:nucleus"/>
    <property type="evidence" value="ECO:0007669"/>
    <property type="project" value="InterPro"/>
</dbReference>
<feature type="compositionally biased region" description="Polar residues" evidence="2">
    <location>
        <begin position="445"/>
        <end position="454"/>
    </location>
</feature>
<dbReference type="PANTHER" id="PTHR13354:SF11">
    <property type="entry name" value="LYSINE-SPECIFIC DEMETHYLASE 9"/>
    <property type="match status" value="1"/>
</dbReference>
<dbReference type="EMBL" id="BMAT01005179">
    <property type="protein sequence ID" value="GFR88726.1"/>
    <property type="molecule type" value="Genomic_DNA"/>
</dbReference>
<feature type="compositionally biased region" description="Basic and acidic residues" evidence="2">
    <location>
        <begin position="1662"/>
        <end position="1675"/>
    </location>
</feature>
<evidence type="ECO:0000256" key="2">
    <source>
        <dbReference type="SAM" id="MobiDB-lite"/>
    </source>
</evidence>
<evidence type="ECO:0000313" key="4">
    <source>
        <dbReference type="Proteomes" id="UP000762676"/>
    </source>
</evidence>
<accession>A0AAV4GUH3</accession>
<reference evidence="3 4" key="1">
    <citation type="journal article" date="2021" name="Elife">
        <title>Chloroplast acquisition without the gene transfer in kleptoplastic sea slugs, Plakobranchus ocellatus.</title>
        <authorList>
            <person name="Maeda T."/>
            <person name="Takahashi S."/>
            <person name="Yoshida T."/>
            <person name="Shimamura S."/>
            <person name="Takaki Y."/>
            <person name="Nagai Y."/>
            <person name="Toyoda A."/>
            <person name="Suzuki Y."/>
            <person name="Arimoto A."/>
            <person name="Ishii H."/>
            <person name="Satoh N."/>
            <person name="Nishiyama T."/>
            <person name="Hasebe M."/>
            <person name="Maruyama T."/>
            <person name="Minagawa J."/>
            <person name="Obokata J."/>
            <person name="Shigenobu S."/>
        </authorList>
    </citation>
    <scope>NUCLEOTIDE SEQUENCE [LARGE SCALE GENOMIC DNA]</scope>
</reference>
<feature type="compositionally biased region" description="Basic and acidic residues" evidence="2">
    <location>
        <begin position="1424"/>
        <end position="1433"/>
    </location>
</feature>
<feature type="compositionally biased region" description="Low complexity" evidence="2">
    <location>
        <begin position="226"/>
        <end position="239"/>
    </location>
</feature>
<feature type="compositionally biased region" description="Basic and acidic residues" evidence="2">
    <location>
        <begin position="1444"/>
        <end position="1524"/>
    </location>
</feature>
<sequence>MAEDQNSLQSIDIQNKLDCCTMSEMNQILLSDHQEINNGFGETESRPPESNLDLDAKERVEDSGCISHKMTSEQVTAEGMDHLDAHQSGYEPFSVSVSTSELLNNLEVNVNVDIDTSGVEKVEQHLLENVSNIVKMENDMNVAVGLPVSLNSVLVDPAEEDVELVQDKKQIDYTNCTNDDRSLQVDSKNFDNKASKPLKLVIPISKSTISTEITDASATNKIKGGSPSSASLSDTSPVPGCDKKRKRIQHDYRRLSSSGYVDDYETGKDNRFTSPTDADILPISPGRNYKNTSPQTKLTNSELNINSKFSSSSESGDSFVDIRNIKTEAVGDGKRSEAELNKISSSPGSNSSGSHKHHNHHHHHHHESSHKKHHKKHDAHCLYSSSERELLQISPLKILIRDPLKATGAIAMLKEVSNAKEREDKTSPDENAARESKAFGKDESTTNVNKNLPNHSHKAETEHTSALKIECNGEALNGFTETKNLQPKAALNSGHLDAESSELKESSSSDVSLSTKSELYTPEDKHAPVSNNTTGSKKVINNAGHAEVEGNNSFTDRKCDFKKSLKSEVGNVMVCPLEKAETVNASFANNVKLDHVKVIVKDEQSNVEDCTLSFCDNSNSLNTCGSQDTEHSSTCLQNGVVNNFSSINSEKSVSSTHPKGHDQFKCPQNSDGKDKPSNNISTTTSSSSSKHRSSSSASSSANAFHSKSSHHSSQSGSQKDKASYHSSKSHSSGRSSSSCSSSSHHNASSRSHKDHRSSSSSKSSKSRENRGVQVNLDEENGQGKKKDVLPGVTHPDADMIFKWQHSMTHIESLSRLGMSTQHPQFPILPKFHKYVHIEKYSNGGAFVVHSYHSEVAELCKSDMEEFVDHYFDLVFGEPVEGESRCVMGIVHGAASPMPDFLDYLVETDPNLSVKTGSKGKSDIETTTISKFREQIDQSFKGGIFRGGGLDQISLVGTVNEETGSYFPDMLDKLESDPFIRAVTPWGRFSKEKMKSRKESDDGPILWTRPGEQMIPPAEMPKSPTKRRRGANELKNLHYLPRSSEPREFLFEDRTRCHADHVDHGPDRMTTAAVGMLKAVHKKNGESDDSNPPEGRIVKDVICFHPGDFSQLTQLLQLDLHEPPVSQCVAWVEEAKLNQLRREGMRYARIELRDNDIYFIPRNVIHQFRSVSAVTSIAWHVRLKSYYKHLFTKEAENAQETKNMEDESQPAVVENEQQEMKIEGINEHHRKVPHTDDHVLHKTPIKVAPFDDLSFSKTATKLPSYDTSHKTPTKNATRDEQSSTKTPSKLAHSKDDDFSKLLQAGLTNVHGKKEPFSPKVEKKLEKVKDKTRPDADSKLKEKHKDKREHSHEQNKQEKHSGTVKKAKLETESDKKIKVHIAPHTPKKELSDKDKKAEGSKEKHHSKSDKEKTHSVSKSSQQHHKSNQEHKDKKLSSSNVSHHHSKSSEDKKYKDKEGKDVKLSKHDTHDKTKKPRADDKIRKPDSTSESHKSSSQKSKDHSSKEKVGESSNKDKYSKEKRKDEKHEKHHKVSSNSSSKSHHAGDVKTSPSKKSTHHHDKTKSHSSDKQRSSSSSSTKEKQRPDNSKRKGTTDKSHHQTKPVVDHKEPEGITGPIIDTAIHSSNLVLCSTANQDEQTKEQKAAELVIISSNSTTVSKTSNVNNETKEEPKSETKSSKDLPNLDLAKQEAVASSSMDSQSGREQEEQKKSANLSTVQNPGKSVKTTKDEKVDIDSNKAGMNDNICTDQMSSSSKVTVAASQEPDAMLPDSYDESIPKRKLSDTEDDSGVPPTKVCKVDET</sequence>
<feature type="region of interest" description="Disordered" evidence="2">
    <location>
        <begin position="1632"/>
        <end position="1797"/>
    </location>
</feature>
<keyword evidence="4" id="KW-1185">Reference proteome</keyword>
<comment type="caution">
    <text evidence="3">The sequence shown here is derived from an EMBL/GenBank/DDBJ whole genome shotgun (WGS) entry which is preliminary data.</text>
</comment>
<feature type="compositionally biased region" description="Low complexity" evidence="2">
    <location>
        <begin position="1647"/>
        <end position="1661"/>
    </location>
</feature>
<feature type="compositionally biased region" description="Basic and acidic residues" evidence="2">
    <location>
        <begin position="1346"/>
        <end position="1374"/>
    </location>
</feature>
<feature type="compositionally biased region" description="Basic and acidic residues" evidence="2">
    <location>
        <begin position="1697"/>
        <end position="1706"/>
    </location>
</feature>
<proteinExistence type="inferred from homology"/>
<feature type="region of interest" description="Disordered" evidence="2">
    <location>
        <begin position="992"/>
        <end position="1027"/>
    </location>
</feature>
<feature type="compositionally biased region" description="Low complexity" evidence="2">
    <location>
        <begin position="344"/>
        <end position="353"/>
    </location>
</feature>
<feature type="compositionally biased region" description="Low complexity" evidence="2">
    <location>
        <begin position="724"/>
        <end position="749"/>
    </location>
</feature>
<organism evidence="3 4">
    <name type="scientific">Elysia marginata</name>
    <dbReference type="NCBI Taxonomy" id="1093978"/>
    <lineage>
        <taxon>Eukaryota</taxon>
        <taxon>Metazoa</taxon>
        <taxon>Spiralia</taxon>
        <taxon>Lophotrochozoa</taxon>
        <taxon>Mollusca</taxon>
        <taxon>Gastropoda</taxon>
        <taxon>Heterobranchia</taxon>
        <taxon>Euthyneura</taxon>
        <taxon>Panpulmonata</taxon>
        <taxon>Sacoglossa</taxon>
        <taxon>Placobranchoidea</taxon>
        <taxon>Plakobranchidae</taxon>
        <taxon>Elysia</taxon>
    </lineage>
</organism>
<feature type="compositionally biased region" description="Basic residues" evidence="2">
    <location>
        <begin position="354"/>
        <end position="378"/>
    </location>
</feature>
<feature type="region of interest" description="Disordered" evidence="2">
    <location>
        <begin position="650"/>
        <end position="791"/>
    </location>
</feature>
<gene>
    <name evidence="3" type="ORF">ElyMa_002525400</name>
</gene>
<feature type="compositionally biased region" description="Basic and acidic residues" evidence="2">
    <location>
        <begin position="330"/>
        <end position="340"/>
    </location>
</feature>
<feature type="compositionally biased region" description="Basic and acidic residues" evidence="2">
    <location>
        <begin position="1722"/>
        <end position="1732"/>
    </location>
</feature>
<protein>
    <submittedName>
        <fullName evidence="3">Round spermatid basic protein 1-like protein</fullName>
    </submittedName>
</protein>
<dbReference type="Proteomes" id="UP000762676">
    <property type="component" value="Unassembled WGS sequence"/>
</dbReference>
<feature type="region of interest" description="Disordered" evidence="2">
    <location>
        <begin position="494"/>
        <end position="537"/>
    </location>
</feature>
<feature type="compositionally biased region" description="Basic and acidic residues" evidence="2">
    <location>
        <begin position="1384"/>
        <end position="1399"/>
    </location>
</feature>
<feature type="compositionally biased region" description="Polar residues" evidence="2">
    <location>
        <begin position="1707"/>
        <end position="1717"/>
    </location>
</feature>
<dbReference type="PANTHER" id="PTHR13354">
    <property type="entry name" value="ROUND SPERMATID BASIC PROTEIN 1"/>
    <property type="match status" value="1"/>
</dbReference>
<feature type="region of interest" description="Disordered" evidence="2">
    <location>
        <begin position="1308"/>
        <end position="1614"/>
    </location>
</feature>
<name>A0AAV4GUH3_9GAST</name>
<feature type="compositionally biased region" description="Basic and acidic residues" evidence="2">
    <location>
        <begin position="496"/>
        <end position="507"/>
    </location>
</feature>
<feature type="region of interest" description="Disordered" evidence="2">
    <location>
        <begin position="1261"/>
        <end position="1294"/>
    </location>
</feature>
<feature type="region of interest" description="Disordered" evidence="2">
    <location>
        <begin position="259"/>
        <end position="317"/>
    </location>
</feature>
<feature type="compositionally biased region" description="Low complexity" evidence="2">
    <location>
        <begin position="677"/>
        <end position="717"/>
    </location>
</feature>
<feature type="compositionally biased region" description="Basic and acidic residues" evidence="2">
    <location>
        <begin position="1310"/>
        <end position="1338"/>
    </location>
</feature>
<feature type="compositionally biased region" description="Polar residues" evidence="2">
    <location>
        <begin position="1740"/>
        <end position="1756"/>
    </location>
</feature>
<feature type="compositionally biased region" description="Polar residues" evidence="2">
    <location>
        <begin position="289"/>
        <end position="300"/>
    </location>
</feature>
<dbReference type="InterPro" id="IPR026306">
    <property type="entry name" value="RSBN1/Dpy-2/CEP530"/>
</dbReference>
<feature type="compositionally biased region" description="Basic and acidic residues" evidence="2">
    <location>
        <begin position="418"/>
        <end position="444"/>
    </location>
</feature>
<feature type="compositionally biased region" description="Low complexity" evidence="2">
    <location>
        <begin position="301"/>
        <end position="317"/>
    </location>
</feature>
<feature type="region of interest" description="Disordered" evidence="2">
    <location>
        <begin position="418"/>
        <end position="463"/>
    </location>
</feature>
<feature type="compositionally biased region" description="Low complexity" evidence="2">
    <location>
        <begin position="508"/>
        <end position="519"/>
    </location>
</feature>
<feature type="region of interest" description="Disordered" evidence="2">
    <location>
        <begin position="330"/>
        <end position="379"/>
    </location>
</feature>
<evidence type="ECO:0000256" key="1">
    <source>
        <dbReference type="ARBA" id="ARBA00010560"/>
    </source>
</evidence>
<feature type="region of interest" description="Disordered" evidence="2">
    <location>
        <begin position="219"/>
        <end position="246"/>
    </location>
</feature>
<comment type="similarity">
    <text evidence="1">Belongs to the round spermatid basic protein 1 family.</text>
</comment>
<evidence type="ECO:0000313" key="3">
    <source>
        <dbReference type="EMBL" id="GFR88726.1"/>
    </source>
</evidence>
<feature type="compositionally biased region" description="Basic and acidic residues" evidence="2">
    <location>
        <begin position="1575"/>
        <end position="1607"/>
    </location>
</feature>